<comment type="caution">
    <text evidence="2">The sequence shown here is derived from an EMBL/GenBank/DDBJ whole genome shotgun (WGS) entry which is preliminary data.</text>
</comment>
<evidence type="ECO:0000256" key="1">
    <source>
        <dbReference type="SAM" id="SignalP"/>
    </source>
</evidence>
<dbReference type="CDD" id="cd23992">
    <property type="entry name" value="PBP_GOBP"/>
    <property type="match status" value="1"/>
</dbReference>
<keyword evidence="1" id="KW-0732">Signal</keyword>
<dbReference type="Pfam" id="PF01395">
    <property type="entry name" value="PBP_GOBP"/>
    <property type="match status" value="1"/>
</dbReference>
<evidence type="ECO:0000313" key="3">
    <source>
        <dbReference type="Proteomes" id="UP000801492"/>
    </source>
</evidence>
<dbReference type="InterPro" id="IPR036728">
    <property type="entry name" value="PBP_GOBP_sf"/>
</dbReference>
<dbReference type="Proteomes" id="UP000801492">
    <property type="component" value="Unassembled WGS sequence"/>
</dbReference>
<accession>A0A8K0GD79</accession>
<dbReference type="InterPro" id="IPR006170">
    <property type="entry name" value="PBP/GOBP"/>
</dbReference>
<feature type="chain" id="PRO_5035427222" evidence="1">
    <location>
        <begin position="23"/>
        <end position="151"/>
    </location>
</feature>
<reference evidence="2" key="1">
    <citation type="submission" date="2019-08" db="EMBL/GenBank/DDBJ databases">
        <title>The genome of the North American firefly Photinus pyralis.</title>
        <authorList>
            <consortium name="Photinus pyralis genome working group"/>
            <person name="Fallon T.R."/>
            <person name="Sander Lower S.E."/>
            <person name="Weng J.-K."/>
        </authorList>
    </citation>
    <scope>NUCLEOTIDE SEQUENCE</scope>
    <source>
        <strain evidence="2">TRF0915ILg1</strain>
        <tissue evidence="2">Whole body</tissue>
    </source>
</reference>
<proteinExistence type="predicted"/>
<evidence type="ECO:0000313" key="2">
    <source>
        <dbReference type="EMBL" id="KAF2894706.1"/>
    </source>
</evidence>
<feature type="signal peptide" evidence="1">
    <location>
        <begin position="1"/>
        <end position="22"/>
    </location>
</feature>
<name>A0A8K0GD79_IGNLU</name>
<dbReference type="OrthoDB" id="10678623at2759"/>
<dbReference type="SUPFAM" id="SSF47565">
    <property type="entry name" value="Insect pheromone/odorant-binding proteins"/>
    <property type="match status" value="1"/>
</dbReference>
<sequence length="151" mass="17877">MKKSVTYNLFILLITILQVLESRRLTEFTGEEKECLKQLNADERKIGNQYFRYATPEDDAQFNNFIRCVWVKLEFLDKNENIDYEKLKYHYRIGLIHFNVEKFVFDAIVKCESNHNSLKADTPAKTAVKVQNCIFNNFFNATRLYYPTGLP</sequence>
<gene>
    <name evidence="2" type="ORF">ILUMI_11466</name>
</gene>
<protein>
    <submittedName>
        <fullName evidence="2">Uncharacterized protein</fullName>
    </submittedName>
</protein>
<dbReference type="Gene3D" id="1.10.238.20">
    <property type="entry name" value="Pheromone/general odorant binding protein domain"/>
    <property type="match status" value="1"/>
</dbReference>
<dbReference type="AlphaFoldDB" id="A0A8K0GD79"/>
<keyword evidence="3" id="KW-1185">Reference proteome</keyword>
<dbReference type="EMBL" id="VTPC01006736">
    <property type="protein sequence ID" value="KAF2894706.1"/>
    <property type="molecule type" value="Genomic_DNA"/>
</dbReference>
<organism evidence="2 3">
    <name type="scientific">Ignelater luminosus</name>
    <name type="common">Cucubano</name>
    <name type="synonym">Pyrophorus luminosus</name>
    <dbReference type="NCBI Taxonomy" id="2038154"/>
    <lineage>
        <taxon>Eukaryota</taxon>
        <taxon>Metazoa</taxon>
        <taxon>Ecdysozoa</taxon>
        <taxon>Arthropoda</taxon>
        <taxon>Hexapoda</taxon>
        <taxon>Insecta</taxon>
        <taxon>Pterygota</taxon>
        <taxon>Neoptera</taxon>
        <taxon>Endopterygota</taxon>
        <taxon>Coleoptera</taxon>
        <taxon>Polyphaga</taxon>
        <taxon>Elateriformia</taxon>
        <taxon>Elateroidea</taxon>
        <taxon>Elateridae</taxon>
        <taxon>Agrypninae</taxon>
        <taxon>Pyrophorini</taxon>
        <taxon>Ignelater</taxon>
    </lineage>
</organism>
<dbReference type="GO" id="GO:0005549">
    <property type="term" value="F:odorant binding"/>
    <property type="evidence" value="ECO:0007669"/>
    <property type="project" value="InterPro"/>
</dbReference>